<comment type="caution">
    <text evidence="1">The sequence shown here is derived from an EMBL/GenBank/DDBJ whole genome shotgun (WGS) entry which is preliminary data.</text>
</comment>
<evidence type="ECO:0000313" key="1">
    <source>
        <dbReference type="EMBL" id="PRQ05417.1"/>
    </source>
</evidence>
<keyword evidence="2" id="KW-1185">Reference proteome</keyword>
<protein>
    <recommendedName>
        <fullName evidence="3">Right handed beta helix domain-containing protein</fullName>
    </recommendedName>
</protein>
<accession>A0A2S9YJZ1</accession>
<reference evidence="1 2" key="1">
    <citation type="submission" date="2018-03" db="EMBL/GenBank/DDBJ databases">
        <title>Draft Genome Sequences of the Obligatory Marine Myxobacteria Enhygromyxa salina SWB005.</title>
        <authorList>
            <person name="Poehlein A."/>
            <person name="Moghaddam J.A."/>
            <person name="Harms H."/>
            <person name="Alanjari M."/>
            <person name="Koenig G.M."/>
            <person name="Daniel R."/>
            <person name="Schaeberle T.F."/>
        </authorList>
    </citation>
    <scope>NUCLEOTIDE SEQUENCE [LARGE SCALE GENOMIC DNA]</scope>
    <source>
        <strain evidence="1 2">SWB005</strain>
    </source>
</reference>
<evidence type="ECO:0000313" key="2">
    <source>
        <dbReference type="Proteomes" id="UP000237968"/>
    </source>
</evidence>
<dbReference type="EMBL" id="PVNK01000014">
    <property type="protein sequence ID" value="PRQ05417.1"/>
    <property type="molecule type" value="Genomic_DNA"/>
</dbReference>
<dbReference type="PROSITE" id="PS51257">
    <property type="entry name" value="PROKAR_LIPOPROTEIN"/>
    <property type="match status" value="1"/>
</dbReference>
<organism evidence="1 2">
    <name type="scientific">Enhygromyxa salina</name>
    <dbReference type="NCBI Taxonomy" id="215803"/>
    <lineage>
        <taxon>Bacteria</taxon>
        <taxon>Pseudomonadati</taxon>
        <taxon>Myxococcota</taxon>
        <taxon>Polyangia</taxon>
        <taxon>Nannocystales</taxon>
        <taxon>Nannocystaceae</taxon>
        <taxon>Enhygromyxa</taxon>
    </lineage>
</organism>
<sequence length="559" mass="59575">MKTTPKPLALPIALVLFAGCDLQPEVLTEIDDLDQLDVPGQPNVESVPAPAHPTDGVVEVCDGFDNDGDGLIDGDDDSLTTSCAVPLDLSAGQTEHEHIVQIQEWREIHPHWAVIDEDDTLYVDHLVDLDTDLGQVFQGSKDTPTNADILPPGGYRSTLLHFDVEGQLGTVSDVQFEFSDQIIRAVIWSNVDDIHGQRRLNASDAYFGRSDVTTSSWDIRGLEGSDTYRIDSADSLTVLGAHVEGNTGLDNIRVLTCMDSNRDGICDTFCNPALPELEVCDSGCAYDNVADALAVAERNQIISLTSSESYGASLVVDESVCVRGKAGERPVLDAGGGAWVVQVPAGIDLILENLDVTGADAGGGINVRGTVRLRDVSVRDNVGGFGGVWIHEEGALAVLRDGTRITSNTGISQGGGITIHRGALHSWIEPGNDTRIEIANNHGHLGGGLYSYEGEVHLRDVSFDTNHSATNGGGANVQFGAAELERVDFSSNVATGWGGGLFTVYGTINMDTIDFVSNSASNYGGAWHRQGYGSTTSDLTYSGNSTTSGQYPNEFIWLP</sequence>
<evidence type="ECO:0008006" key="3">
    <source>
        <dbReference type="Google" id="ProtNLM"/>
    </source>
</evidence>
<dbReference type="SUPFAM" id="SSF51126">
    <property type="entry name" value="Pectin lyase-like"/>
    <property type="match status" value="1"/>
</dbReference>
<dbReference type="InterPro" id="IPR011050">
    <property type="entry name" value="Pectin_lyase_fold/virulence"/>
</dbReference>
<name>A0A2S9YJZ1_9BACT</name>
<proteinExistence type="predicted"/>
<dbReference type="Proteomes" id="UP000237968">
    <property type="component" value="Unassembled WGS sequence"/>
</dbReference>
<gene>
    <name evidence="1" type="ORF">ENSA5_02800</name>
</gene>
<dbReference type="AlphaFoldDB" id="A0A2S9YJZ1"/>